<evidence type="ECO:0000256" key="5">
    <source>
        <dbReference type="ARBA" id="ARBA00022692"/>
    </source>
</evidence>
<comment type="caution">
    <text evidence="12">The sequence shown here is derived from an EMBL/GenBank/DDBJ whole genome shotgun (WGS) entry which is preliminary data.</text>
</comment>
<dbReference type="InterPro" id="IPR000537">
    <property type="entry name" value="UbiA_prenyltransferase"/>
</dbReference>
<dbReference type="InterPro" id="IPR030470">
    <property type="entry name" value="UbiA_prenylTrfase_CS"/>
</dbReference>
<sequence length="451" mass="48528">MRSLRPSASSSLLVLTCAPTKSIEILPSRCDVFLFRLFAKRRYATAPPAAAAVSASIPLSSSSSSQRISEFFRSNGELASNTRNYSARSAPFTPAALCHPPPPPISPRRPPSIYSSYFQLAKPRLTALIVLSTMSAYAITPESAIISNMSHFPLSSLSTLFFLTVGTTLTSAAANALNMAREPEYDGMMSRTRTRPIVRGFVSPLQAVYFAIATGAVGTGMLLYGVNEQVALLAVANIALYAGLYTSMKRTSILNTWVGAVVGAIPPLMGWSAAGGSLLDPGAWCLAGLLYAWQFPHFNALSYNIREEYRNAGYRMAAWVNPALNARVSLRYSVAMIPLCVGLWYFGVTDAGFVIDSTAANAWLVACAVSFWKECRPGGRGGAAASASARKLFWASIMQLPAVLVLAMVHKAGFWQGVYDYLQEALGAAEDEEEEDGEEVEQEHIVTVAKG</sequence>
<evidence type="ECO:0000256" key="2">
    <source>
        <dbReference type="ARBA" id="ARBA00005985"/>
    </source>
</evidence>
<evidence type="ECO:0000256" key="7">
    <source>
        <dbReference type="ARBA" id="ARBA00023133"/>
    </source>
</evidence>
<dbReference type="Gene3D" id="1.10.357.140">
    <property type="entry name" value="UbiA prenyltransferase"/>
    <property type="match status" value="1"/>
</dbReference>
<evidence type="ECO:0000313" key="13">
    <source>
        <dbReference type="Proteomes" id="UP001498771"/>
    </source>
</evidence>
<dbReference type="Proteomes" id="UP001498771">
    <property type="component" value="Unassembled WGS sequence"/>
</dbReference>
<dbReference type="InterPro" id="IPR044878">
    <property type="entry name" value="UbiA_sf"/>
</dbReference>
<dbReference type="GeneID" id="90039827"/>
<dbReference type="Pfam" id="PF01040">
    <property type="entry name" value="UbiA"/>
    <property type="match status" value="1"/>
</dbReference>
<evidence type="ECO:0000256" key="9">
    <source>
        <dbReference type="ARBA" id="ARBA00030253"/>
    </source>
</evidence>
<feature type="transmembrane region" description="Helical" evidence="11">
    <location>
        <begin position="329"/>
        <end position="346"/>
    </location>
</feature>
<evidence type="ECO:0000256" key="4">
    <source>
        <dbReference type="ARBA" id="ARBA00022679"/>
    </source>
</evidence>
<feature type="transmembrane region" description="Helical" evidence="11">
    <location>
        <begin position="201"/>
        <end position="224"/>
    </location>
</feature>
<evidence type="ECO:0000256" key="8">
    <source>
        <dbReference type="ARBA" id="ARBA00023136"/>
    </source>
</evidence>
<comment type="subcellular location">
    <subcellularLocation>
        <location evidence="1">Membrane</location>
        <topology evidence="1">Multi-pass membrane protein</topology>
    </subcellularLocation>
</comment>
<dbReference type="PANTHER" id="PTHR43448:SF2">
    <property type="entry name" value="PROTOHEME IX FARNESYLTRANSFERASE, MITOCHONDRIAL"/>
    <property type="match status" value="1"/>
</dbReference>
<evidence type="ECO:0000256" key="10">
    <source>
        <dbReference type="SAM" id="MobiDB-lite"/>
    </source>
</evidence>
<evidence type="ECO:0000256" key="1">
    <source>
        <dbReference type="ARBA" id="ARBA00004141"/>
    </source>
</evidence>
<dbReference type="CDD" id="cd13957">
    <property type="entry name" value="PT_UbiA_Cox10"/>
    <property type="match status" value="1"/>
</dbReference>
<feature type="transmembrane region" description="Helical" evidence="11">
    <location>
        <begin position="230"/>
        <end position="247"/>
    </location>
</feature>
<dbReference type="EMBL" id="JBBJBU010000013">
    <property type="protein sequence ID" value="KAK7203216.1"/>
    <property type="molecule type" value="Genomic_DNA"/>
</dbReference>
<dbReference type="PROSITE" id="PS00943">
    <property type="entry name" value="UBIA"/>
    <property type="match status" value="1"/>
</dbReference>
<keyword evidence="4" id="KW-0808">Transferase</keyword>
<dbReference type="HAMAP" id="MF_00154">
    <property type="entry name" value="CyoE_CtaB"/>
    <property type="match status" value="1"/>
</dbReference>
<keyword evidence="6 11" id="KW-1133">Transmembrane helix</keyword>
<keyword evidence="7" id="KW-0350">Heme biosynthesis</keyword>
<keyword evidence="13" id="KW-1185">Reference proteome</keyword>
<name>A0ABR1F039_9ASCO</name>
<keyword evidence="8 11" id="KW-0472">Membrane</keyword>
<dbReference type="PANTHER" id="PTHR43448">
    <property type="entry name" value="PROTOHEME IX FARNESYLTRANSFERASE, MITOCHONDRIAL"/>
    <property type="match status" value="1"/>
</dbReference>
<evidence type="ECO:0000256" key="11">
    <source>
        <dbReference type="SAM" id="Phobius"/>
    </source>
</evidence>
<gene>
    <name evidence="12" type="ORF">BZA70DRAFT_291652</name>
</gene>
<comment type="similarity">
    <text evidence="2">Belongs to the UbiA prenyltransferase family.</text>
</comment>
<evidence type="ECO:0000256" key="3">
    <source>
        <dbReference type="ARBA" id="ARBA00016335"/>
    </source>
</evidence>
<dbReference type="RefSeq" id="XP_064766249.1">
    <property type="nucleotide sequence ID" value="XM_064914315.1"/>
</dbReference>
<reference evidence="12 13" key="1">
    <citation type="submission" date="2024-03" db="EMBL/GenBank/DDBJ databases">
        <title>Genome-scale model development and genomic sequencing of the oleaginous clade Lipomyces.</title>
        <authorList>
            <consortium name="Lawrence Berkeley National Laboratory"/>
            <person name="Czajka J.J."/>
            <person name="Han Y."/>
            <person name="Kim J."/>
            <person name="Mondo S.J."/>
            <person name="Hofstad B.A."/>
            <person name="Robles A."/>
            <person name="Haridas S."/>
            <person name="Riley R."/>
            <person name="LaButti K."/>
            <person name="Pangilinan J."/>
            <person name="Andreopoulos W."/>
            <person name="Lipzen A."/>
            <person name="Yan J."/>
            <person name="Wang M."/>
            <person name="Ng V."/>
            <person name="Grigoriev I.V."/>
            <person name="Spatafora J.W."/>
            <person name="Magnuson J.K."/>
            <person name="Baker S.E."/>
            <person name="Pomraning K.R."/>
        </authorList>
    </citation>
    <scope>NUCLEOTIDE SEQUENCE [LARGE SCALE GENOMIC DNA]</scope>
    <source>
        <strain evidence="12 13">Phaff 52-87</strain>
    </source>
</reference>
<feature type="transmembrane region" description="Helical" evidence="11">
    <location>
        <begin position="160"/>
        <end position="180"/>
    </location>
</feature>
<accession>A0ABR1F039</accession>
<dbReference type="NCBIfam" id="TIGR01473">
    <property type="entry name" value="cyoE_ctaB"/>
    <property type="match status" value="1"/>
</dbReference>
<feature type="region of interest" description="Disordered" evidence="10">
    <location>
        <begin position="430"/>
        <end position="451"/>
    </location>
</feature>
<feature type="transmembrane region" description="Helical" evidence="11">
    <location>
        <begin position="392"/>
        <end position="409"/>
    </location>
</feature>
<feature type="transmembrane region" description="Helical" evidence="11">
    <location>
        <begin position="353"/>
        <end position="372"/>
    </location>
</feature>
<evidence type="ECO:0000313" key="12">
    <source>
        <dbReference type="EMBL" id="KAK7203216.1"/>
    </source>
</evidence>
<proteinExistence type="inferred from homology"/>
<keyword evidence="5 11" id="KW-0812">Transmembrane</keyword>
<protein>
    <recommendedName>
        <fullName evidence="3">Protoheme IX farnesyltransferase, mitochondrial</fullName>
    </recommendedName>
    <alternativeName>
        <fullName evidence="9">Heme O synthase</fullName>
    </alternativeName>
</protein>
<evidence type="ECO:0000256" key="6">
    <source>
        <dbReference type="ARBA" id="ARBA00022989"/>
    </source>
</evidence>
<feature type="transmembrane region" description="Helical" evidence="11">
    <location>
        <begin position="254"/>
        <end position="274"/>
    </location>
</feature>
<feature type="compositionally biased region" description="Acidic residues" evidence="10">
    <location>
        <begin position="430"/>
        <end position="441"/>
    </location>
</feature>
<organism evidence="12 13">
    <name type="scientific">Myxozyma melibiosi</name>
    <dbReference type="NCBI Taxonomy" id="54550"/>
    <lineage>
        <taxon>Eukaryota</taxon>
        <taxon>Fungi</taxon>
        <taxon>Dikarya</taxon>
        <taxon>Ascomycota</taxon>
        <taxon>Saccharomycotina</taxon>
        <taxon>Lipomycetes</taxon>
        <taxon>Lipomycetales</taxon>
        <taxon>Lipomycetaceae</taxon>
        <taxon>Myxozyma</taxon>
    </lineage>
</organism>
<dbReference type="InterPro" id="IPR006369">
    <property type="entry name" value="Protohaem_IX_farnesylTrfase"/>
</dbReference>